<feature type="compositionally biased region" description="Basic and acidic residues" evidence="2">
    <location>
        <begin position="569"/>
        <end position="580"/>
    </location>
</feature>
<evidence type="ECO:0000313" key="4">
    <source>
        <dbReference type="Proteomes" id="UP000078561"/>
    </source>
</evidence>
<reference evidence="3" key="1">
    <citation type="submission" date="2016-04" db="EMBL/GenBank/DDBJ databases">
        <authorList>
            <person name="Evans L.H."/>
            <person name="Alamgir A."/>
            <person name="Owens N."/>
            <person name="Weber N.D."/>
            <person name="Virtaneva K."/>
            <person name="Barbian K."/>
            <person name="Babar A."/>
            <person name="Rosenke K."/>
        </authorList>
    </citation>
    <scope>NUCLEOTIDE SEQUENCE [LARGE SCALE GENOMIC DNA]</scope>
    <source>
        <strain evidence="3">CBS 101.48</strain>
    </source>
</reference>
<feature type="region of interest" description="Disordered" evidence="2">
    <location>
        <begin position="1"/>
        <end position="95"/>
    </location>
</feature>
<feature type="region of interest" description="Disordered" evidence="2">
    <location>
        <begin position="448"/>
        <end position="580"/>
    </location>
</feature>
<feature type="compositionally biased region" description="Acidic residues" evidence="2">
    <location>
        <begin position="260"/>
        <end position="277"/>
    </location>
</feature>
<dbReference type="EMBL" id="LT554433">
    <property type="protein sequence ID" value="SAM05175.1"/>
    <property type="molecule type" value="Genomic_DNA"/>
</dbReference>
<feature type="compositionally biased region" description="Acidic residues" evidence="2">
    <location>
        <begin position="217"/>
        <end position="253"/>
    </location>
</feature>
<keyword evidence="1" id="KW-0175">Coiled coil</keyword>
<feature type="compositionally biased region" description="Low complexity" evidence="2">
    <location>
        <begin position="139"/>
        <end position="152"/>
    </location>
</feature>
<dbReference type="InParanoid" id="A0A163K2R6"/>
<feature type="compositionally biased region" description="Basic and acidic residues" evidence="2">
    <location>
        <begin position="194"/>
        <end position="207"/>
    </location>
</feature>
<feature type="region of interest" description="Disordered" evidence="2">
    <location>
        <begin position="192"/>
        <end position="277"/>
    </location>
</feature>
<dbReference type="AlphaFoldDB" id="A0A163K2R6"/>
<accession>A0A163K2R6</accession>
<dbReference type="STRING" id="4829.A0A163K2R6"/>
<feature type="compositionally biased region" description="Polar residues" evidence="2">
    <location>
        <begin position="497"/>
        <end position="508"/>
    </location>
</feature>
<feature type="compositionally biased region" description="Polar residues" evidence="2">
    <location>
        <begin position="116"/>
        <end position="138"/>
    </location>
</feature>
<dbReference type="OrthoDB" id="2555519at2759"/>
<feature type="compositionally biased region" description="Low complexity" evidence="2">
    <location>
        <begin position="469"/>
        <end position="479"/>
    </location>
</feature>
<feature type="region of interest" description="Disordered" evidence="2">
    <location>
        <begin position="116"/>
        <end position="159"/>
    </location>
</feature>
<evidence type="ECO:0000256" key="2">
    <source>
        <dbReference type="SAM" id="MobiDB-lite"/>
    </source>
</evidence>
<organism evidence="3">
    <name type="scientific">Absidia glauca</name>
    <name type="common">Pin mould</name>
    <dbReference type="NCBI Taxonomy" id="4829"/>
    <lineage>
        <taxon>Eukaryota</taxon>
        <taxon>Fungi</taxon>
        <taxon>Fungi incertae sedis</taxon>
        <taxon>Mucoromycota</taxon>
        <taxon>Mucoromycotina</taxon>
        <taxon>Mucoromycetes</taxon>
        <taxon>Mucorales</taxon>
        <taxon>Cunninghamellaceae</taxon>
        <taxon>Absidia</taxon>
    </lineage>
</organism>
<sequence length="580" mass="64586">MLSQDQTPPPKAVNIIRPSSPLFHYLKQRPSTTALNHHYQQQQQQTSRTTKVNEPPTGGASYSTSTSSSSSSPSTLSTLSGGSGSNGNYNKLPPPTILNSSSLGFGFFQAQQNSTTSPTWFKSSTSPPIPSHQYNTVNTSTTGSQISTTSTTNHKPLPTTGFMNSFSPRFFRVPQQSIDETTSFLRRQPSLSDLQDHHNHSSADQRIHNHNNRQQTDDDDNDDEDFDSIDGDTDPEDTTDTDGFLDDDDEGDLEASTTDSDYESQDNGDYSEDDDDALPIKVVARVKNGTIMNGKGEFVNKGIDDRASHSSWLDEARTNRKIADLEIEKTSLMALNATLESKVAQQEARIQKLEKQLHTNDWPLSPVSDKDMDEEQPCFEKLISTEILTEDEIANDLVFQRLRCMLLGLIDQAEEAVRQKTKSTGRVLTLYNGEQELVQDDIITLEGPPTLLKPSTRITPFSATQQPGTQRRQLQLTATQHKRPLRRVSDAQDNRQQHQQPSSSVATTTRKRTPMERSLSRASSPAVLVTTDMDDVSPTPSHALRPGSPRPFSPPVQRSSRPRPSHLRKSQDLESPKWHY</sequence>
<protein>
    <submittedName>
        <fullName evidence="3">Uncharacterized protein</fullName>
    </submittedName>
</protein>
<proteinExistence type="predicted"/>
<feature type="compositionally biased region" description="Low complexity" evidence="2">
    <location>
        <begin position="57"/>
        <end position="80"/>
    </location>
</feature>
<dbReference type="Proteomes" id="UP000078561">
    <property type="component" value="Unassembled WGS sequence"/>
</dbReference>
<feature type="compositionally biased region" description="Basic and acidic residues" evidence="2">
    <location>
        <begin position="487"/>
        <end position="496"/>
    </location>
</feature>
<feature type="compositionally biased region" description="Polar residues" evidence="2">
    <location>
        <begin position="29"/>
        <end position="39"/>
    </location>
</feature>
<feature type="compositionally biased region" description="Polar residues" evidence="2">
    <location>
        <begin position="456"/>
        <end position="468"/>
    </location>
</feature>
<keyword evidence="4" id="KW-1185">Reference proteome</keyword>
<name>A0A163K2R6_ABSGL</name>
<gene>
    <name evidence="3" type="primary">ABSGL_11044.1 scaffold 12129</name>
</gene>
<dbReference type="OMA" id="IMNGRGE"/>
<evidence type="ECO:0000313" key="3">
    <source>
        <dbReference type="EMBL" id="SAM05175.1"/>
    </source>
</evidence>
<evidence type="ECO:0000256" key="1">
    <source>
        <dbReference type="SAM" id="Coils"/>
    </source>
</evidence>
<feature type="coiled-coil region" evidence="1">
    <location>
        <begin position="322"/>
        <end position="356"/>
    </location>
</feature>